<dbReference type="Pfam" id="PF08240">
    <property type="entry name" value="ADH_N"/>
    <property type="match status" value="1"/>
</dbReference>
<accession>A0A7Y6M2D3</accession>
<keyword evidence="3" id="KW-1185">Reference proteome</keyword>
<dbReference type="InterPro" id="IPR020843">
    <property type="entry name" value="ER"/>
</dbReference>
<dbReference type="Gene3D" id="3.90.180.10">
    <property type="entry name" value="Medium-chain alcohol dehydrogenases, catalytic domain"/>
    <property type="match status" value="1"/>
</dbReference>
<dbReference type="SUPFAM" id="SSF50129">
    <property type="entry name" value="GroES-like"/>
    <property type="match status" value="1"/>
</dbReference>
<name>A0A7Y6M2D3_9ACTN</name>
<reference evidence="2 3" key="1">
    <citation type="submission" date="2020-06" db="EMBL/GenBank/DDBJ databases">
        <title>Nonomuraea sp. SMC257, a novel actinomycete isolated from soil.</title>
        <authorList>
            <person name="Chanama M."/>
        </authorList>
    </citation>
    <scope>NUCLEOTIDE SEQUENCE [LARGE SCALE GENOMIC DNA]</scope>
    <source>
        <strain evidence="2 3">SMC257</strain>
    </source>
</reference>
<dbReference type="InterPro" id="IPR011032">
    <property type="entry name" value="GroES-like_sf"/>
</dbReference>
<proteinExistence type="predicted"/>
<sequence>MKAIVQDVYGPAGVLRLEETDPPRIGEEEVLVRVRAAGVDPGVWVLMTGRPPAVRLMGFGLRRPKERVRGRDLAGTVEAVGSRVTRFRPGDEVHGTCEHGSFAEYAAAPERLLARKPAGLSFEEAAAVPVSGTTALQAVRDAGQVRPGQRVMVIGAGGGIGTFAVQIAKAFGASVVAVCGPDKADLVRSLGADEVVDYTRDEVDRDGPRHDVIVDVAGCRPMSLLRRALTPRGTLVLAGGGHDAPGLLGGYSRALLRRPVVQLTTRQRLRGLTARENADDLAELGGLIESGAVRPVIGRAYPLAEASAAIEHLAQGHPAGKIVLTV</sequence>
<dbReference type="SMART" id="SM00829">
    <property type="entry name" value="PKS_ER"/>
    <property type="match status" value="1"/>
</dbReference>
<dbReference type="SUPFAM" id="SSF51735">
    <property type="entry name" value="NAD(P)-binding Rossmann-fold domains"/>
    <property type="match status" value="1"/>
</dbReference>
<dbReference type="InterPro" id="IPR013154">
    <property type="entry name" value="ADH-like_N"/>
</dbReference>
<dbReference type="RefSeq" id="WP_175589510.1">
    <property type="nucleotide sequence ID" value="NZ_JABWGN010000004.1"/>
</dbReference>
<protein>
    <submittedName>
        <fullName evidence="2">NAD(P)-dependent alcohol dehydrogenase</fullName>
    </submittedName>
</protein>
<dbReference type="EMBL" id="JABWGN010000004">
    <property type="protein sequence ID" value="NUW32072.1"/>
    <property type="molecule type" value="Genomic_DNA"/>
</dbReference>
<feature type="domain" description="Enoyl reductase (ER)" evidence="1">
    <location>
        <begin position="13"/>
        <end position="324"/>
    </location>
</feature>
<dbReference type="InterPro" id="IPR036291">
    <property type="entry name" value="NAD(P)-bd_dom_sf"/>
</dbReference>
<dbReference type="Pfam" id="PF13602">
    <property type="entry name" value="ADH_zinc_N_2"/>
    <property type="match status" value="1"/>
</dbReference>
<dbReference type="InterPro" id="IPR050700">
    <property type="entry name" value="YIM1/Zinc_Alcohol_DH_Fams"/>
</dbReference>
<dbReference type="Gene3D" id="3.40.50.720">
    <property type="entry name" value="NAD(P)-binding Rossmann-like Domain"/>
    <property type="match status" value="1"/>
</dbReference>
<gene>
    <name evidence="2" type="ORF">HTZ77_11605</name>
</gene>
<dbReference type="GO" id="GO:0016491">
    <property type="term" value="F:oxidoreductase activity"/>
    <property type="evidence" value="ECO:0007669"/>
    <property type="project" value="InterPro"/>
</dbReference>
<dbReference type="Proteomes" id="UP000586042">
    <property type="component" value="Unassembled WGS sequence"/>
</dbReference>
<evidence type="ECO:0000313" key="3">
    <source>
        <dbReference type="Proteomes" id="UP000586042"/>
    </source>
</evidence>
<evidence type="ECO:0000313" key="2">
    <source>
        <dbReference type="EMBL" id="NUW32072.1"/>
    </source>
</evidence>
<evidence type="ECO:0000259" key="1">
    <source>
        <dbReference type="SMART" id="SM00829"/>
    </source>
</evidence>
<dbReference type="CDD" id="cd08267">
    <property type="entry name" value="MDR1"/>
    <property type="match status" value="1"/>
</dbReference>
<dbReference type="AlphaFoldDB" id="A0A7Y6M2D3"/>
<dbReference type="PANTHER" id="PTHR11695">
    <property type="entry name" value="ALCOHOL DEHYDROGENASE RELATED"/>
    <property type="match status" value="1"/>
</dbReference>
<dbReference type="PANTHER" id="PTHR11695:SF294">
    <property type="entry name" value="RETICULON-4-INTERACTING PROTEIN 1, MITOCHONDRIAL"/>
    <property type="match status" value="1"/>
</dbReference>
<organism evidence="2 3">
    <name type="scientific">Nonomuraea montanisoli</name>
    <dbReference type="NCBI Taxonomy" id="2741721"/>
    <lineage>
        <taxon>Bacteria</taxon>
        <taxon>Bacillati</taxon>
        <taxon>Actinomycetota</taxon>
        <taxon>Actinomycetes</taxon>
        <taxon>Streptosporangiales</taxon>
        <taxon>Streptosporangiaceae</taxon>
        <taxon>Nonomuraea</taxon>
    </lineage>
</organism>
<comment type="caution">
    <text evidence="2">The sequence shown here is derived from an EMBL/GenBank/DDBJ whole genome shotgun (WGS) entry which is preliminary data.</text>
</comment>